<name>A0AAV7W421_PLEWA</name>
<gene>
    <name evidence="2" type="ORF">NDU88_003184</name>
</gene>
<feature type="compositionally biased region" description="Acidic residues" evidence="1">
    <location>
        <begin position="121"/>
        <end position="133"/>
    </location>
</feature>
<organism evidence="2 3">
    <name type="scientific">Pleurodeles waltl</name>
    <name type="common">Iberian ribbed newt</name>
    <dbReference type="NCBI Taxonomy" id="8319"/>
    <lineage>
        <taxon>Eukaryota</taxon>
        <taxon>Metazoa</taxon>
        <taxon>Chordata</taxon>
        <taxon>Craniata</taxon>
        <taxon>Vertebrata</taxon>
        <taxon>Euteleostomi</taxon>
        <taxon>Amphibia</taxon>
        <taxon>Batrachia</taxon>
        <taxon>Caudata</taxon>
        <taxon>Salamandroidea</taxon>
        <taxon>Salamandridae</taxon>
        <taxon>Pleurodelinae</taxon>
        <taxon>Pleurodeles</taxon>
    </lineage>
</organism>
<dbReference type="Proteomes" id="UP001066276">
    <property type="component" value="Chromosome 1_2"/>
</dbReference>
<evidence type="ECO:0000313" key="3">
    <source>
        <dbReference type="Proteomes" id="UP001066276"/>
    </source>
</evidence>
<evidence type="ECO:0000256" key="1">
    <source>
        <dbReference type="SAM" id="MobiDB-lite"/>
    </source>
</evidence>
<sequence length="145" mass="15381">MEPELHVFPYSSMCCSTTNTNDGEDDDGGGTDKVGEDTGDVCTAVVEVSASEVCVLLGVVVMLVVDDGVEHAGVSVDGTGREVKKDEEGEIVEIVDVGMSHVLLLQEEEAGDGRVAAVDPVDSEDEEAEDEAEDNRTAVIQQYFQ</sequence>
<evidence type="ECO:0000313" key="2">
    <source>
        <dbReference type="EMBL" id="KAJ1207794.1"/>
    </source>
</evidence>
<comment type="caution">
    <text evidence="2">The sequence shown here is derived from an EMBL/GenBank/DDBJ whole genome shotgun (WGS) entry which is preliminary data.</text>
</comment>
<reference evidence="2" key="1">
    <citation type="journal article" date="2022" name="bioRxiv">
        <title>Sequencing and chromosome-scale assembly of the giantPleurodeles waltlgenome.</title>
        <authorList>
            <person name="Brown T."/>
            <person name="Elewa A."/>
            <person name="Iarovenko S."/>
            <person name="Subramanian E."/>
            <person name="Araus A.J."/>
            <person name="Petzold A."/>
            <person name="Susuki M."/>
            <person name="Suzuki K.-i.T."/>
            <person name="Hayashi T."/>
            <person name="Toyoda A."/>
            <person name="Oliveira C."/>
            <person name="Osipova E."/>
            <person name="Leigh N.D."/>
            <person name="Simon A."/>
            <person name="Yun M.H."/>
        </authorList>
    </citation>
    <scope>NUCLEOTIDE SEQUENCE</scope>
    <source>
        <strain evidence="2">20211129_DDA</strain>
        <tissue evidence="2">Liver</tissue>
    </source>
</reference>
<keyword evidence="3" id="KW-1185">Reference proteome</keyword>
<accession>A0AAV7W421</accession>
<dbReference type="EMBL" id="JANPWB010000002">
    <property type="protein sequence ID" value="KAJ1207794.1"/>
    <property type="molecule type" value="Genomic_DNA"/>
</dbReference>
<dbReference type="AlphaFoldDB" id="A0AAV7W421"/>
<protein>
    <submittedName>
        <fullName evidence="2">Uncharacterized protein</fullName>
    </submittedName>
</protein>
<feature type="region of interest" description="Disordered" evidence="1">
    <location>
        <begin position="113"/>
        <end position="136"/>
    </location>
</feature>
<proteinExistence type="predicted"/>